<dbReference type="EMBL" id="JABWGO010000008">
    <property type="protein sequence ID" value="NUW44029.1"/>
    <property type="molecule type" value="Genomic_DNA"/>
</dbReference>
<protein>
    <submittedName>
        <fullName evidence="2">Uncharacterized protein</fullName>
    </submittedName>
</protein>
<organism evidence="2 3">
    <name type="scientific">Nonomuraea rhodomycinica</name>
    <dbReference type="NCBI Taxonomy" id="1712872"/>
    <lineage>
        <taxon>Bacteria</taxon>
        <taxon>Bacillati</taxon>
        <taxon>Actinomycetota</taxon>
        <taxon>Actinomycetes</taxon>
        <taxon>Streptosporangiales</taxon>
        <taxon>Streptosporangiaceae</taxon>
        <taxon>Nonomuraea</taxon>
    </lineage>
</organism>
<gene>
    <name evidence="2" type="ORF">HT134_28460</name>
</gene>
<reference evidence="2 3" key="1">
    <citation type="submission" date="2020-06" db="EMBL/GenBank/DDBJ databases">
        <authorList>
            <person name="Chanama M."/>
        </authorList>
    </citation>
    <scope>NUCLEOTIDE SEQUENCE [LARGE SCALE GENOMIC DNA]</scope>
    <source>
        <strain evidence="2 3">TBRC6557</strain>
    </source>
</reference>
<evidence type="ECO:0000256" key="1">
    <source>
        <dbReference type="SAM" id="Phobius"/>
    </source>
</evidence>
<proteinExistence type="predicted"/>
<evidence type="ECO:0000313" key="2">
    <source>
        <dbReference type="EMBL" id="NUW44029.1"/>
    </source>
</evidence>
<accession>A0A7Y6MES4</accession>
<feature type="transmembrane region" description="Helical" evidence="1">
    <location>
        <begin position="29"/>
        <end position="49"/>
    </location>
</feature>
<evidence type="ECO:0000313" key="3">
    <source>
        <dbReference type="Proteomes" id="UP000546126"/>
    </source>
</evidence>
<keyword evidence="1" id="KW-0472">Membrane</keyword>
<dbReference type="RefSeq" id="WP_175603551.1">
    <property type="nucleotide sequence ID" value="NZ_JABWGO010000008.1"/>
</dbReference>
<keyword evidence="1" id="KW-0812">Transmembrane</keyword>
<comment type="caution">
    <text evidence="2">The sequence shown here is derived from an EMBL/GenBank/DDBJ whole genome shotgun (WGS) entry which is preliminary data.</text>
</comment>
<feature type="transmembrane region" description="Helical" evidence="1">
    <location>
        <begin position="82"/>
        <end position="99"/>
    </location>
</feature>
<keyword evidence="1" id="KW-1133">Transmembrane helix</keyword>
<dbReference type="Proteomes" id="UP000546126">
    <property type="component" value="Unassembled WGS sequence"/>
</dbReference>
<dbReference type="AlphaFoldDB" id="A0A7Y6MES4"/>
<name>A0A7Y6MES4_9ACTN</name>
<feature type="transmembrane region" description="Helical" evidence="1">
    <location>
        <begin position="56"/>
        <end position="76"/>
    </location>
</feature>
<sequence>MIGGFTSIWTPGLPLPLLDLLARAGLLDMWLIADLLAASGMLGAAGVAAQAGRERIAGVAILAAVSAISLTVAVTGGGWLPAGYGMAYAAALMVLRTLWSGSRCAPARRETAGRLRLGRERGRDHRL</sequence>
<keyword evidence="3" id="KW-1185">Reference proteome</keyword>